<keyword evidence="5 6" id="KW-0472">Membrane</keyword>
<keyword evidence="4 6" id="KW-1133">Transmembrane helix</keyword>
<comment type="subcellular location">
    <subcellularLocation>
        <location evidence="1">Cell membrane</location>
        <topology evidence="1">Multi-pass membrane protein</topology>
    </subcellularLocation>
</comment>
<dbReference type="RefSeq" id="WP_123210792.1">
    <property type="nucleotide sequence ID" value="NZ_RJVO01000002.1"/>
</dbReference>
<dbReference type="Proteomes" id="UP000282106">
    <property type="component" value="Unassembled WGS sequence"/>
</dbReference>
<dbReference type="PANTHER" id="PTHR43738">
    <property type="entry name" value="ABC TRANSPORTER, MEMBRANE PROTEIN"/>
    <property type="match status" value="1"/>
</dbReference>
<keyword evidence="2" id="KW-1003">Cell membrane</keyword>
<sequence length="387" mass="42171">MKYFPLLWATLWRKKTRTWLTLFSLIAAFLLLGLLQAANSVFNGGGVQNLGANLLITQARVSFTSPLPLRLLPQIEAVPGVESVSFSQFFGGVYKDPKNFFPQFAVAPERWLKTFTECTLPAEQAAAWKNSRTAAIAGKQLAERFGWKVGDRIPLVSQIFPLKDGSRAWEFDLVGIFDNTSADSCPRMGNMYIRYDYFDEARLFGQGGAGIYVLRIADPNRAEAIGRQIDQMFENSPDETKTQTEKEFSLNFVRQLGNLSLILNSILGAVFFTILLLTGNTMSQAVRERIPELAVLKTLGFTNGGVLGLVIAESLLLCLLGGLVGMGLANAVMGALAHAPVQMPPLKADAHVWAIALASMFGVGLLVGLPPALKAMRLSIVDGLSGR</sequence>
<feature type="domain" description="ABC3 transporter permease C-terminal" evidence="7">
    <location>
        <begin position="265"/>
        <end position="379"/>
    </location>
</feature>
<dbReference type="InterPro" id="IPR003838">
    <property type="entry name" value="ABC3_permease_C"/>
</dbReference>
<keyword evidence="9" id="KW-1185">Reference proteome</keyword>
<proteinExistence type="predicted"/>
<comment type="caution">
    <text evidence="8">The sequence shown here is derived from an EMBL/GenBank/DDBJ whole genome shotgun (WGS) entry which is preliminary data.</text>
</comment>
<dbReference type="InParanoid" id="A0A3N0VHQ3"/>
<evidence type="ECO:0000256" key="3">
    <source>
        <dbReference type="ARBA" id="ARBA00022692"/>
    </source>
</evidence>
<feature type="transmembrane region" description="Helical" evidence="6">
    <location>
        <begin position="306"/>
        <end position="330"/>
    </location>
</feature>
<organism evidence="8 9">
    <name type="scientific">Stagnimonas aquatica</name>
    <dbReference type="NCBI Taxonomy" id="2689987"/>
    <lineage>
        <taxon>Bacteria</taxon>
        <taxon>Pseudomonadati</taxon>
        <taxon>Pseudomonadota</taxon>
        <taxon>Gammaproteobacteria</taxon>
        <taxon>Nevskiales</taxon>
        <taxon>Nevskiaceae</taxon>
        <taxon>Stagnimonas</taxon>
    </lineage>
</organism>
<reference evidence="8 9" key="1">
    <citation type="submission" date="2018-10" db="EMBL/GenBank/DDBJ databases">
        <authorList>
            <person name="Chen W.-M."/>
        </authorList>
    </citation>
    <scope>NUCLEOTIDE SEQUENCE [LARGE SCALE GENOMIC DNA]</scope>
    <source>
        <strain evidence="8 9">THS-13</strain>
    </source>
</reference>
<evidence type="ECO:0000313" key="9">
    <source>
        <dbReference type="Proteomes" id="UP000282106"/>
    </source>
</evidence>
<dbReference type="AlphaFoldDB" id="A0A3N0VHQ3"/>
<dbReference type="EMBL" id="RJVO01000002">
    <property type="protein sequence ID" value="ROH91748.1"/>
    <property type="molecule type" value="Genomic_DNA"/>
</dbReference>
<evidence type="ECO:0000259" key="7">
    <source>
        <dbReference type="Pfam" id="PF02687"/>
    </source>
</evidence>
<evidence type="ECO:0000256" key="4">
    <source>
        <dbReference type="ARBA" id="ARBA00022989"/>
    </source>
</evidence>
<evidence type="ECO:0000313" key="8">
    <source>
        <dbReference type="EMBL" id="ROH91748.1"/>
    </source>
</evidence>
<feature type="transmembrane region" description="Helical" evidence="6">
    <location>
        <begin position="259"/>
        <end position="279"/>
    </location>
</feature>
<evidence type="ECO:0000256" key="2">
    <source>
        <dbReference type="ARBA" id="ARBA00022475"/>
    </source>
</evidence>
<gene>
    <name evidence="8" type="ORF">ED208_05010</name>
</gene>
<name>A0A3N0VHQ3_9GAMM</name>
<feature type="transmembrane region" description="Helical" evidence="6">
    <location>
        <begin position="350"/>
        <end position="369"/>
    </location>
</feature>
<protein>
    <submittedName>
        <fullName evidence="8">FtsX-like permease family protein</fullName>
    </submittedName>
</protein>
<dbReference type="GO" id="GO:0005886">
    <property type="term" value="C:plasma membrane"/>
    <property type="evidence" value="ECO:0007669"/>
    <property type="project" value="UniProtKB-SubCell"/>
</dbReference>
<keyword evidence="3 6" id="KW-0812">Transmembrane</keyword>
<evidence type="ECO:0000256" key="6">
    <source>
        <dbReference type="SAM" id="Phobius"/>
    </source>
</evidence>
<evidence type="ECO:0000256" key="1">
    <source>
        <dbReference type="ARBA" id="ARBA00004651"/>
    </source>
</evidence>
<accession>A0A3N0VHQ3</accession>
<dbReference type="PANTHER" id="PTHR43738:SF3">
    <property type="entry name" value="ABC TRANSPORTER PERMEASE"/>
    <property type="match status" value="1"/>
</dbReference>
<dbReference type="Pfam" id="PF02687">
    <property type="entry name" value="FtsX"/>
    <property type="match status" value="1"/>
</dbReference>
<dbReference type="InterPro" id="IPR051125">
    <property type="entry name" value="ABC-4/HrtB_transporter"/>
</dbReference>
<evidence type="ECO:0000256" key="5">
    <source>
        <dbReference type="ARBA" id="ARBA00023136"/>
    </source>
</evidence>